<gene>
    <name evidence="2" type="ORF">F5X68DRAFT_208844</name>
</gene>
<reference evidence="2" key="1">
    <citation type="journal article" date="2021" name="Nat. Commun.">
        <title>Genetic determinants of endophytism in the Arabidopsis root mycobiome.</title>
        <authorList>
            <person name="Mesny F."/>
            <person name="Miyauchi S."/>
            <person name="Thiergart T."/>
            <person name="Pickel B."/>
            <person name="Atanasova L."/>
            <person name="Karlsson M."/>
            <person name="Huettel B."/>
            <person name="Barry K.W."/>
            <person name="Haridas S."/>
            <person name="Chen C."/>
            <person name="Bauer D."/>
            <person name="Andreopoulos W."/>
            <person name="Pangilinan J."/>
            <person name="LaButti K."/>
            <person name="Riley R."/>
            <person name="Lipzen A."/>
            <person name="Clum A."/>
            <person name="Drula E."/>
            <person name="Henrissat B."/>
            <person name="Kohler A."/>
            <person name="Grigoriev I.V."/>
            <person name="Martin F.M."/>
            <person name="Hacquard S."/>
        </authorList>
    </citation>
    <scope>NUCLEOTIDE SEQUENCE</scope>
    <source>
        <strain evidence="2">MPI-SDFR-AT-0117</strain>
    </source>
</reference>
<feature type="transmembrane region" description="Helical" evidence="1">
    <location>
        <begin position="127"/>
        <end position="152"/>
    </location>
</feature>
<dbReference type="OrthoDB" id="10356284at2759"/>
<keyword evidence="1" id="KW-0812">Transmembrane</keyword>
<comment type="caution">
    <text evidence="2">The sequence shown here is derived from an EMBL/GenBank/DDBJ whole genome shotgun (WGS) entry which is preliminary data.</text>
</comment>
<evidence type="ECO:0000256" key="1">
    <source>
        <dbReference type="SAM" id="Phobius"/>
    </source>
</evidence>
<dbReference type="Proteomes" id="UP000770015">
    <property type="component" value="Unassembled WGS sequence"/>
</dbReference>
<feature type="transmembrane region" description="Helical" evidence="1">
    <location>
        <begin position="50"/>
        <end position="74"/>
    </location>
</feature>
<dbReference type="AlphaFoldDB" id="A0A9P8VAV2"/>
<dbReference type="EMBL" id="JAGSXJ010000013">
    <property type="protein sequence ID" value="KAH6686355.1"/>
    <property type="molecule type" value="Genomic_DNA"/>
</dbReference>
<proteinExistence type="predicted"/>
<name>A0A9P8VAV2_9PEZI</name>
<feature type="transmembrane region" description="Helical" evidence="1">
    <location>
        <begin position="95"/>
        <end position="115"/>
    </location>
</feature>
<keyword evidence="3" id="KW-1185">Reference proteome</keyword>
<evidence type="ECO:0000313" key="2">
    <source>
        <dbReference type="EMBL" id="KAH6686355.1"/>
    </source>
</evidence>
<evidence type="ECO:0000313" key="3">
    <source>
        <dbReference type="Proteomes" id="UP000770015"/>
    </source>
</evidence>
<keyword evidence="1" id="KW-0472">Membrane</keyword>
<organism evidence="2 3">
    <name type="scientific">Plectosphaerella plurivora</name>
    <dbReference type="NCBI Taxonomy" id="936078"/>
    <lineage>
        <taxon>Eukaryota</taxon>
        <taxon>Fungi</taxon>
        <taxon>Dikarya</taxon>
        <taxon>Ascomycota</taxon>
        <taxon>Pezizomycotina</taxon>
        <taxon>Sordariomycetes</taxon>
        <taxon>Hypocreomycetidae</taxon>
        <taxon>Glomerellales</taxon>
        <taxon>Plectosphaerellaceae</taxon>
        <taxon>Plectosphaerella</taxon>
    </lineage>
</organism>
<sequence>MNQLIISGDEDARQRARYKGQLILRTLASLMSCAIFGLAIYAVVKFNVSFKITFAVAVVVPFYNTIRCIAYLALYLSKPAPEGQLTKPASGMRMLLSDIFIIILCAVSAGLLGYAATKKRRTFEAGLTRLVTLGLQVAVGMVQLAAAIWNLVGSQQESKEYQPVAGV</sequence>
<protein>
    <submittedName>
        <fullName evidence="2">Uncharacterized protein</fullName>
    </submittedName>
</protein>
<accession>A0A9P8VAV2</accession>
<keyword evidence="1" id="KW-1133">Transmembrane helix</keyword>
<feature type="transmembrane region" description="Helical" evidence="1">
    <location>
        <begin position="22"/>
        <end position="44"/>
    </location>
</feature>